<keyword evidence="2 3" id="KW-0808">Transferase</keyword>
<dbReference type="Proteomes" id="UP000007486">
    <property type="component" value="Chromosome"/>
</dbReference>
<dbReference type="GO" id="GO:0008374">
    <property type="term" value="F:O-acyltransferase activity"/>
    <property type="evidence" value="ECO:0007669"/>
    <property type="project" value="TreeGrafter"/>
</dbReference>
<dbReference type="OrthoDB" id="9814490at2"/>
<comment type="similarity">
    <text evidence="1">Belongs to the transferase hexapeptide repeat family.</text>
</comment>
<name>F0R0E9_PHOSB</name>
<dbReference type="eggNOG" id="COG0110">
    <property type="taxonomic scope" value="Bacteria"/>
</dbReference>
<dbReference type="Gene3D" id="2.160.10.10">
    <property type="entry name" value="Hexapeptide repeat proteins"/>
    <property type="match status" value="1"/>
</dbReference>
<dbReference type="CDD" id="cd04647">
    <property type="entry name" value="LbH_MAT_like"/>
    <property type="match status" value="1"/>
</dbReference>
<evidence type="ECO:0000313" key="3">
    <source>
        <dbReference type="EMBL" id="ADY37293.1"/>
    </source>
</evidence>
<dbReference type="AlphaFoldDB" id="F0R0E9"/>
<proteinExistence type="inferred from homology"/>
<dbReference type="RefSeq" id="WP_013618666.1">
    <property type="nucleotide sequence ID" value="NC_015164.1"/>
</dbReference>
<accession>F0R0E9</accession>
<sequence length="240" mass="27515">MNWELINKLRRFARTSWFKSLYLNFVMLPFKQAIRIPIIVSKYTYFYSLSGRIELTSPPSFGMIRFGYFGEDVITPKDARTLLQIEGIMKLASNVHFGCGVVIRVEPDAVLDIETNVRVSNRTKIICYDNIKICHDTRIAWECQLIDTTFHYMRNMNDNSVTELTKLIVVGAHNWIGNRCNIMKGAVIPNYTIVAAGSLCNKHYDFPQYSLIAGTPAKLIKTGIYRCLDKEEAEIRASLK</sequence>
<dbReference type="STRING" id="667015.Bacsa_2760"/>
<evidence type="ECO:0000256" key="2">
    <source>
        <dbReference type="ARBA" id="ARBA00022679"/>
    </source>
</evidence>
<dbReference type="InterPro" id="IPR011004">
    <property type="entry name" value="Trimer_LpxA-like_sf"/>
</dbReference>
<organism evidence="3 4">
    <name type="scientific">Phocaeicola salanitronis (strain DSM 18170 / JCM 13657 / CCUG 60908 / BL78)</name>
    <name type="common">Bacteroides salanitronis</name>
    <dbReference type="NCBI Taxonomy" id="667015"/>
    <lineage>
        <taxon>Bacteria</taxon>
        <taxon>Pseudomonadati</taxon>
        <taxon>Bacteroidota</taxon>
        <taxon>Bacteroidia</taxon>
        <taxon>Bacteroidales</taxon>
        <taxon>Bacteroidaceae</taxon>
        <taxon>Phocaeicola</taxon>
    </lineage>
</organism>
<reference evidence="3 4" key="1">
    <citation type="journal article" date="2011" name="Stand. Genomic Sci.">
        <title>Complete genome sequence of Bacteroides salanitronis type strain (BL78).</title>
        <authorList>
            <person name="Gronow S."/>
            <person name="Held B."/>
            <person name="Lucas S."/>
            <person name="Lapidus A."/>
            <person name="Del Rio T.G."/>
            <person name="Nolan M."/>
            <person name="Tice H."/>
            <person name="Deshpande S."/>
            <person name="Cheng J.F."/>
            <person name="Pitluck S."/>
            <person name="Liolios K."/>
            <person name="Pagani I."/>
            <person name="Ivanova N."/>
            <person name="Mavromatis K."/>
            <person name="Pati A."/>
            <person name="Tapia R."/>
            <person name="Han C."/>
            <person name="Goodwin L."/>
            <person name="Chen A."/>
            <person name="Palaniappan K."/>
            <person name="Land M."/>
            <person name="Hauser L."/>
            <person name="Chang Y.J."/>
            <person name="Jeffries C.D."/>
            <person name="Brambilla E.M."/>
            <person name="Rohde M."/>
            <person name="Goker M."/>
            <person name="Detter J.C."/>
            <person name="Woyke T."/>
            <person name="Bristow J."/>
            <person name="Markowitz V."/>
            <person name="Hugenholtz P."/>
            <person name="Kyrpides N.C."/>
            <person name="Klenk H.P."/>
            <person name="Eisen J.A."/>
        </authorList>
    </citation>
    <scope>NUCLEOTIDE SEQUENCE [LARGE SCALE GENOMIC DNA]</scope>
    <source>
        <strain evidence="3 4">DSM 18170</strain>
    </source>
</reference>
<evidence type="ECO:0000313" key="4">
    <source>
        <dbReference type="Proteomes" id="UP000007486"/>
    </source>
</evidence>
<dbReference type="KEGG" id="bsa:Bacsa_2760"/>
<keyword evidence="4" id="KW-1185">Reference proteome</keyword>
<gene>
    <name evidence="3" type="ordered locus">Bacsa_2760</name>
</gene>
<protein>
    <submittedName>
        <fullName evidence="3">Putative O-acetyltransferase Cps9vM</fullName>
    </submittedName>
</protein>
<dbReference type="HOGENOM" id="CLU_051638_6_1_10"/>
<evidence type="ECO:0000256" key="1">
    <source>
        <dbReference type="ARBA" id="ARBA00007274"/>
    </source>
</evidence>
<dbReference type="PANTHER" id="PTHR23416:SF23">
    <property type="entry name" value="ACETYLTRANSFERASE C18B11.09C-RELATED"/>
    <property type="match status" value="1"/>
</dbReference>
<dbReference type="SUPFAM" id="SSF51161">
    <property type="entry name" value="Trimeric LpxA-like enzymes"/>
    <property type="match status" value="1"/>
</dbReference>
<dbReference type="EMBL" id="CP002530">
    <property type="protein sequence ID" value="ADY37293.1"/>
    <property type="molecule type" value="Genomic_DNA"/>
</dbReference>
<dbReference type="PANTHER" id="PTHR23416">
    <property type="entry name" value="SIALIC ACID SYNTHASE-RELATED"/>
    <property type="match status" value="1"/>
</dbReference>
<dbReference type="InterPro" id="IPR051159">
    <property type="entry name" value="Hexapeptide_acetyltransf"/>
</dbReference>
<dbReference type="GO" id="GO:0005829">
    <property type="term" value="C:cytosol"/>
    <property type="evidence" value="ECO:0007669"/>
    <property type="project" value="TreeGrafter"/>
</dbReference>